<evidence type="ECO:0000256" key="2">
    <source>
        <dbReference type="ARBA" id="ARBA00023136"/>
    </source>
</evidence>
<dbReference type="InterPro" id="IPR006664">
    <property type="entry name" value="OMP_bac"/>
</dbReference>
<dbReference type="PROSITE" id="PS51123">
    <property type="entry name" value="OMPA_2"/>
    <property type="match status" value="1"/>
</dbReference>
<dbReference type="PRINTS" id="PR01021">
    <property type="entry name" value="OMPADOMAIN"/>
</dbReference>
<keyword evidence="6" id="KW-0732">Signal</keyword>
<feature type="compositionally biased region" description="Basic and acidic residues" evidence="5">
    <location>
        <begin position="113"/>
        <end position="123"/>
    </location>
</feature>
<keyword evidence="2 4" id="KW-0472">Membrane</keyword>
<reference evidence="8 9" key="1">
    <citation type="submission" date="2016-10" db="EMBL/GenBank/DDBJ databases">
        <authorList>
            <person name="de Groot N.N."/>
        </authorList>
    </citation>
    <scope>NUCLEOTIDE SEQUENCE [LARGE SCALE GENOMIC DNA]</scope>
    <source>
        <strain evidence="8 9">DSM 4180</strain>
    </source>
</reference>
<dbReference type="Proteomes" id="UP000199556">
    <property type="component" value="Unassembled WGS sequence"/>
</dbReference>
<dbReference type="PANTHER" id="PTHR30329">
    <property type="entry name" value="STATOR ELEMENT OF FLAGELLAR MOTOR COMPLEX"/>
    <property type="match status" value="1"/>
</dbReference>
<sequence length="265" mass="28590">MPARHHARKTGLAILGLALFTTLTGCANVAPYQTGTPPQQGAGMTDQNDPDASFGLREAQLARERAEAKAREAEIALAQARALASSAREQAEERSREAQEALLRARELEARLAGEDDRADRPRMSRGPARDLAATGQLRQTARGMVLTLGDVLFDTGKADLKPGAERMIQRLSDFLAANPGYKAIIEGHTDSTGDPALNRRLSQQRAESVQEALVRKGISPDRIIARGLGSDYPVATNETFAGRQKNRRVEIILSDESGDTPASL</sequence>
<feature type="region of interest" description="Disordered" evidence="5">
    <location>
        <begin position="113"/>
        <end position="132"/>
    </location>
</feature>
<dbReference type="Gene3D" id="3.30.1330.60">
    <property type="entry name" value="OmpA-like domain"/>
    <property type="match status" value="1"/>
</dbReference>
<organism evidence="8 9">
    <name type="scientific">Ectothiorhodospira mobilis</name>
    <dbReference type="NCBI Taxonomy" id="195064"/>
    <lineage>
        <taxon>Bacteria</taxon>
        <taxon>Pseudomonadati</taxon>
        <taxon>Pseudomonadota</taxon>
        <taxon>Gammaproteobacteria</taxon>
        <taxon>Chromatiales</taxon>
        <taxon>Ectothiorhodospiraceae</taxon>
        <taxon>Ectothiorhodospira</taxon>
    </lineage>
</organism>
<dbReference type="PROSITE" id="PS51257">
    <property type="entry name" value="PROKAR_LIPOPROTEIN"/>
    <property type="match status" value="1"/>
</dbReference>
<feature type="domain" description="OmpA-like" evidence="7">
    <location>
        <begin position="141"/>
        <end position="258"/>
    </location>
</feature>
<dbReference type="CDD" id="cd07185">
    <property type="entry name" value="OmpA_C-like"/>
    <property type="match status" value="1"/>
</dbReference>
<accession>A0A1I4R5J9</accession>
<dbReference type="InterPro" id="IPR006665">
    <property type="entry name" value="OmpA-like"/>
</dbReference>
<proteinExistence type="predicted"/>
<dbReference type="PANTHER" id="PTHR30329:SF21">
    <property type="entry name" value="LIPOPROTEIN YIAD-RELATED"/>
    <property type="match status" value="1"/>
</dbReference>
<dbReference type="InterPro" id="IPR050330">
    <property type="entry name" value="Bact_OuterMem_StrucFunc"/>
</dbReference>
<dbReference type="GO" id="GO:0009279">
    <property type="term" value="C:cell outer membrane"/>
    <property type="evidence" value="ECO:0007669"/>
    <property type="project" value="UniProtKB-SubCell"/>
</dbReference>
<feature type="signal peptide" evidence="6">
    <location>
        <begin position="1"/>
        <end position="27"/>
    </location>
</feature>
<evidence type="ECO:0000259" key="7">
    <source>
        <dbReference type="PROSITE" id="PS51123"/>
    </source>
</evidence>
<evidence type="ECO:0000256" key="6">
    <source>
        <dbReference type="SAM" id="SignalP"/>
    </source>
</evidence>
<dbReference type="SUPFAM" id="SSF103088">
    <property type="entry name" value="OmpA-like"/>
    <property type="match status" value="1"/>
</dbReference>
<dbReference type="InterPro" id="IPR036737">
    <property type="entry name" value="OmpA-like_sf"/>
</dbReference>
<protein>
    <submittedName>
        <fullName evidence="8">OmpA family protein</fullName>
    </submittedName>
</protein>
<evidence type="ECO:0000256" key="1">
    <source>
        <dbReference type="ARBA" id="ARBA00004442"/>
    </source>
</evidence>
<evidence type="ECO:0000313" key="8">
    <source>
        <dbReference type="EMBL" id="SFM47584.1"/>
    </source>
</evidence>
<dbReference type="PRINTS" id="PR01023">
    <property type="entry name" value="NAFLGMOTY"/>
</dbReference>
<gene>
    <name evidence="8" type="ORF">SAMN05421721_106174</name>
</gene>
<evidence type="ECO:0000256" key="3">
    <source>
        <dbReference type="ARBA" id="ARBA00023237"/>
    </source>
</evidence>
<evidence type="ECO:0000313" key="9">
    <source>
        <dbReference type="Proteomes" id="UP000199556"/>
    </source>
</evidence>
<comment type="subcellular location">
    <subcellularLocation>
        <location evidence="1">Cell outer membrane</location>
    </subcellularLocation>
</comment>
<evidence type="ECO:0000256" key="4">
    <source>
        <dbReference type="PROSITE-ProRule" id="PRU00473"/>
    </source>
</evidence>
<keyword evidence="3" id="KW-0998">Cell outer membrane</keyword>
<dbReference type="STRING" id="195064.SAMN05421721_106174"/>
<evidence type="ECO:0000256" key="5">
    <source>
        <dbReference type="SAM" id="MobiDB-lite"/>
    </source>
</evidence>
<feature type="chain" id="PRO_5011601321" evidence="6">
    <location>
        <begin position="28"/>
        <end position="265"/>
    </location>
</feature>
<name>A0A1I4R5J9_ECTMO</name>
<keyword evidence="9" id="KW-1185">Reference proteome</keyword>
<dbReference type="AlphaFoldDB" id="A0A1I4R5J9"/>
<dbReference type="EMBL" id="FOUO01000006">
    <property type="protein sequence ID" value="SFM47584.1"/>
    <property type="molecule type" value="Genomic_DNA"/>
</dbReference>
<dbReference type="Pfam" id="PF00691">
    <property type="entry name" value="OmpA"/>
    <property type="match status" value="1"/>
</dbReference>